<keyword evidence="2" id="KW-1185">Reference proteome</keyword>
<accession>A0ABW9A4M5</accession>
<protein>
    <submittedName>
        <fullName evidence="1">Uncharacterized protein</fullName>
    </submittedName>
</protein>
<dbReference type="EMBL" id="JAQQFM010000002">
    <property type="protein sequence ID" value="MFL9923379.1"/>
    <property type="molecule type" value="Genomic_DNA"/>
</dbReference>
<gene>
    <name evidence="1" type="ORF">PQR62_03815</name>
</gene>
<dbReference type="Proteomes" id="UP001629246">
    <property type="component" value="Unassembled WGS sequence"/>
</dbReference>
<evidence type="ECO:0000313" key="2">
    <source>
        <dbReference type="Proteomes" id="UP001629246"/>
    </source>
</evidence>
<proteinExistence type="predicted"/>
<name>A0ABW9A4M5_9BURK</name>
<sequence>MRAARNSEYLSFWETNVLTDHREIALKNIGCRPEATANSIAARKPLSDIFWLRLAPAQAASHASDPALFHRRITAALLLVTAQLHMK</sequence>
<evidence type="ECO:0000313" key="1">
    <source>
        <dbReference type="EMBL" id="MFL9923379.1"/>
    </source>
</evidence>
<dbReference type="RefSeq" id="WP_408155752.1">
    <property type="nucleotide sequence ID" value="NZ_JAQQFM010000002.1"/>
</dbReference>
<reference evidence="1 2" key="1">
    <citation type="journal article" date="2024" name="Chem. Sci.">
        <title>Discovery of megapolipeptins by genome mining of a Burkholderiales bacteria collection.</title>
        <authorList>
            <person name="Paulo B.S."/>
            <person name="Recchia M.J.J."/>
            <person name="Lee S."/>
            <person name="Fergusson C.H."/>
            <person name="Romanowski S.B."/>
            <person name="Hernandez A."/>
            <person name="Krull N."/>
            <person name="Liu D.Y."/>
            <person name="Cavanagh H."/>
            <person name="Bos A."/>
            <person name="Gray C.A."/>
            <person name="Murphy B.T."/>
            <person name="Linington R.G."/>
            <person name="Eustaquio A.S."/>
        </authorList>
    </citation>
    <scope>NUCLEOTIDE SEQUENCE [LARGE SCALE GENOMIC DNA]</scope>
    <source>
        <strain evidence="1 2">RL21-008-BIB-A</strain>
    </source>
</reference>
<organism evidence="1 2">
    <name type="scientific">Herbaspirillum lusitanum</name>
    <dbReference type="NCBI Taxonomy" id="213312"/>
    <lineage>
        <taxon>Bacteria</taxon>
        <taxon>Pseudomonadati</taxon>
        <taxon>Pseudomonadota</taxon>
        <taxon>Betaproteobacteria</taxon>
        <taxon>Burkholderiales</taxon>
        <taxon>Oxalobacteraceae</taxon>
        <taxon>Herbaspirillum</taxon>
    </lineage>
</organism>
<comment type="caution">
    <text evidence="1">The sequence shown here is derived from an EMBL/GenBank/DDBJ whole genome shotgun (WGS) entry which is preliminary data.</text>
</comment>